<protein>
    <recommendedName>
        <fullName evidence="9">Protein pelota homolog</fullName>
        <ecNumber evidence="9">3.1.-.-</ecNumber>
    </recommendedName>
</protein>
<comment type="caution">
    <text evidence="11">The sequence shown here is derived from an EMBL/GenBank/DDBJ whole genome shotgun (WGS) entry which is preliminary data.</text>
</comment>
<dbReference type="PANTHER" id="PTHR10853">
    <property type="entry name" value="PELOTA"/>
    <property type="match status" value="1"/>
</dbReference>
<dbReference type="Pfam" id="PF26356">
    <property type="entry name" value="Pelota_N"/>
    <property type="match status" value="1"/>
</dbReference>
<dbReference type="InterPro" id="IPR029064">
    <property type="entry name" value="Ribosomal_eL30-like_sf"/>
</dbReference>
<dbReference type="GO" id="GO:0046872">
    <property type="term" value="F:metal ion binding"/>
    <property type="evidence" value="ECO:0007669"/>
    <property type="project" value="UniProtKB-UniRule"/>
</dbReference>
<comment type="subcellular location">
    <subcellularLocation>
        <location evidence="2 9">Cytoplasm</location>
    </subcellularLocation>
</comment>
<keyword evidence="6 9" id="KW-0479">Metal-binding</keyword>
<dbReference type="Gene3D" id="3.30.1330.30">
    <property type="match status" value="1"/>
</dbReference>
<dbReference type="SUPFAM" id="SSF159065">
    <property type="entry name" value="Dom34/Pelota N-terminal domain-like"/>
    <property type="match status" value="1"/>
</dbReference>
<sequence length="346" mass="38949">MKILKVDQKNNYFEVIPDSFDDLWHIEKLIERGDLVSGESERKIKPKNEGEKAFKQKIFVELEVEKAEFHETTNQLRIQGIVVSAKPTELVELKSHHTIEAEAGEKIRITKKALKKYHIDRLERAKKASGRENLLLVVMDDEEAELAFLKDSGLAKKAKILGKKGGKRFENAEKGNPYFDELLKKLTELEPKKIVIAGPGFEKQNFEKFLKEKNSKLKPNFESTNSVGITGLNELIKSGKIDQLIEGFHAAEETKAVEKILVGVSNGLSAIGFEEVKKAIDSGAVDELVVHEKMLSEKREETEQILDKAEQLHGKIIFISGKNEAGEKILGFGGIAAVLRYKSDWK</sequence>
<evidence type="ECO:0000256" key="9">
    <source>
        <dbReference type="HAMAP-Rule" id="MF_01853"/>
    </source>
</evidence>
<dbReference type="GO" id="GO:0070651">
    <property type="term" value="P:nonfunctional rRNA decay"/>
    <property type="evidence" value="ECO:0007669"/>
    <property type="project" value="TreeGrafter"/>
</dbReference>
<dbReference type="GO" id="GO:0005737">
    <property type="term" value="C:cytoplasm"/>
    <property type="evidence" value="ECO:0007669"/>
    <property type="project" value="UniProtKB-SubCell"/>
</dbReference>
<evidence type="ECO:0000313" key="11">
    <source>
        <dbReference type="EMBL" id="MAG18367.1"/>
    </source>
</evidence>
<comment type="cofactor">
    <cofactor evidence="1 9">
        <name>a divalent metal cation</name>
        <dbReference type="ChEBI" id="CHEBI:60240"/>
    </cofactor>
</comment>
<dbReference type="GO" id="GO:0070966">
    <property type="term" value="P:nuclear-transcribed mRNA catabolic process, no-go decay"/>
    <property type="evidence" value="ECO:0007669"/>
    <property type="project" value="InterPro"/>
</dbReference>
<dbReference type="InterPro" id="IPR004405">
    <property type="entry name" value="TF_pelota"/>
</dbReference>
<dbReference type="GO" id="GO:0071025">
    <property type="term" value="P:RNA surveillance"/>
    <property type="evidence" value="ECO:0007669"/>
    <property type="project" value="InterPro"/>
</dbReference>
<keyword evidence="5 9" id="KW-0540">Nuclease</keyword>
<evidence type="ECO:0000259" key="10">
    <source>
        <dbReference type="SMART" id="SM01194"/>
    </source>
</evidence>
<dbReference type="Gene3D" id="2.30.30.870">
    <property type="entry name" value="Pelota, domain A"/>
    <property type="match status" value="1"/>
</dbReference>
<dbReference type="GO" id="GO:0016787">
    <property type="term" value="F:hydrolase activity"/>
    <property type="evidence" value="ECO:0007669"/>
    <property type="project" value="UniProtKB-KW"/>
</dbReference>
<dbReference type="HAMAP" id="MF_01853">
    <property type="entry name" value="PelO"/>
    <property type="match status" value="1"/>
</dbReference>
<gene>
    <name evidence="9" type="primary">pelA</name>
    <name evidence="11" type="ORF">CL944_02755</name>
</gene>
<dbReference type="GO" id="GO:0004519">
    <property type="term" value="F:endonuclease activity"/>
    <property type="evidence" value="ECO:0007669"/>
    <property type="project" value="UniProtKB-UniRule"/>
</dbReference>
<evidence type="ECO:0000256" key="6">
    <source>
        <dbReference type="ARBA" id="ARBA00022723"/>
    </source>
</evidence>
<dbReference type="InterPro" id="IPR058547">
    <property type="entry name" value="Pelota_N"/>
</dbReference>
<dbReference type="PANTHER" id="PTHR10853:SF0">
    <property type="entry name" value="PROTEIN PELOTA HOMOLOG"/>
    <property type="match status" value="1"/>
</dbReference>
<dbReference type="GO" id="GO:0070481">
    <property type="term" value="P:nuclear-transcribed mRNA catabolic process, non-stop decay"/>
    <property type="evidence" value="ECO:0007669"/>
    <property type="project" value="InterPro"/>
</dbReference>
<dbReference type="InterPro" id="IPR005142">
    <property type="entry name" value="eRF1_3"/>
</dbReference>
<comment type="similarity">
    <text evidence="3 9">Belongs to the eukaryotic release factor 1 family. Pelota subfamily.</text>
</comment>
<evidence type="ECO:0000256" key="3">
    <source>
        <dbReference type="ARBA" id="ARBA00009504"/>
    </source>
</evidence>
<dbReference type="EMBL" id="NZBD01000015">
    <property type="protein sequence ID" value="MAG18367.1"/>
    <property type="molecule type" value="Genomic_DNA"/>
</dbReference>
<dbReference type="GO" id="GO:0032790">
    <property type="term" value="P:ribosome disassembly"/>
    <property type="evidence" value="ECO:0007669"/>
    <property type="project" value="TreeGrafter"/>
</dbReference>
<reference evidence="12" key="1">
    <citation type="submission" date="2017-09" db="EMBL/GenBank/DDBJ databases">
        <title>The Reconstruction of 2,631 Draft Metagenome-Assembled Genomes from the Global Oceans.</title>
        <authorList>
            <person name="Tully B.J."/>
            <person name="Graham E.D."/>
            <person name="Heidelberg J.F."/>
        </authorList>
    </citation>
    <scope>NUCLEOTIDE SEQUENCE [LARGE SCALE GENOMIC DNA]</scope>
</reference>
<proteinExistence type="inferred from homology"/>
<dbReference type="InterPro" id="IPR023521">
    <property type="entry name" value="Pelota_arc"/>
</dbReference>
<dbReference type="Pfam" id="PF03465">
    <property type="entry name" value="eRF1_3"/>
    <property type="match status" value="1"/>
</dbReference>
<comment type="domain">
    <text evidence="9">The N-terminal domain has the RNA-binding Sm fold. It harbors the endoribonuclease activity.</text>
</comment>
<evidence type="ECO:0000256" key="7">
    <source>
        <dbReference type="ARBA" id="ARBA00022759"/>
    </source>
</evidence>
<keyword evidence="7 9" id="KW-0255">Endonuclease</keyword>
<organism evidence="11 12">
    <name type="scientific">Candidatus Iainarchaeum sp</name>
    <dbReference type="NCBI Taxonomy" id="3101447"/>
    <lineage>
        <taxon>Archaea</taxon>
        <taxon>Candidatus Iainarchaeota</taxon>
        <taxon>Candidatus Iainarchaeia</taxon>
        <taxon>Candidatus Iainarchaeales</taxon>
        <taxon>Candidatus Iainarchaeaceae</taxon>
        <taxon>Candidatus Iainarchaeum</taxon>
    </lineage>
</organism>
<dbReference type="EC" id="3.1.-.-" evidence="9"/>
<evidence type="ECO:0000256" key="8">
    <source>
        <dbReference type="ARBA" id="ARBA00022801"/>
    </source>
</evidence>
<evidence type="ECO:0000313" key="12">
    <source>
        <dbReference type="Proteomes" id="UP000226712"/>
    </source>
</evidence>
<evidence type="ECO:0000256" key="4">
    <source>
        <dbReference type="ARBA" id="ARBA00022490"/>
    </source>
</evidence>
<evidence type="ECO:0000256" key="5">
    <source>
        <dbReference type="ARBA" id="ARBA00022722"/>
    </source>
</evidence>
<dbReference type="Proteomes" id="UP000226712">
    <property type="component" value="Unassembled WGS sequence"/>
</dbReference>
<dbReference type="SMART" id="SM01194">
    <property type="entry name" value="eRF1_1"/>
    <property type="match status" value="1"/>
</dbReference>
<keyword evidence="8 9" id="KW-0378">Hydrolase</keyword>
<comment type="subunit">
    <text evidence="9">Monomer.</text>
</comment>
<dbReference type="SUPFAM" id="SSF53137">
    <property type="entry name" value="Translational machinery components"/>
    <property type="match status" value="1"/>
</dbReference>
<keyword evidence="4 9" id="KW-0963">Cytoplasm</keyword>
<evidence type="ECO:0000256" key="2">
    <source>
        <dbReference type="ARBA" id="ARBA00004496"/>
    </source>
</evidence>
<name>A0A2D6LQ93_9ARCH</name>
<dbReference type="InterPro" id="IPR038069">
    <property type="entry name" value="Pelota/DOM34_N"/>
</dbReference>
<feature type="domain" description="eRF1/Pelota-like N-terminal" evidence="10">
    <location>
        <begin position="1"/>
        <end position="127"/>
    </location>
</feature>
<dbReference type="Gene3D" id="3.30.420.60">
    <property type="entry name" value="eRF1 domain 2"/>
    <property type="match status" value="1"/>
</dbReference>
<dbReference type="InterPro" id="IPR042226">
    <property type="entry name" value="eFR1_2_sf"/>
</dbReference>
<dbReference type="InterPro" id="IPR005140">
    <property type="entry name" value="eRF1_Pelota-like_N"/>
</dbReference>
<dbReference type="AlphaFoldDB" id="A0A2D6LQ93"/>
<evidence type="ECO:0000256" key="1">
    <source>
        <dbReference type="ARBA" id="ARBA00001968"/>
    </source>
</evidence>
<comment type="function">
    <text evidence="9">May function in recognizing stalled ribosomes, interact with stem-loop structures in stalled mRNA molecules, and effect endonucleolytic cleavage of the mRNA. May play a role in the release non-functional ribosomes and degradation of damaged mRNAs. Has endoribonuclease activity.</text>
</comment>
<accession>A0A2D6LQ93</accession>
<dbReference type="NCBIfam" id="TIGR00111">
    <property type="entry name" value="pelota"/>
    <property type="match status" value="1"/>
</dbReference>
<dbReference type="SUPFAM" id="SSF55315">
    <property type="entry name" value="L30e-like"/>
    <property type="match status" value="1"/>
</dbReference>